<proteinExistence type="predicted"/>
<evidence type="ECO:0000313" key="2">
    <source>
        <dbReference type="Proteomes" id="UP000574390"/>
    </source>
</evidence>
<dbReference type="EMBL" id="JABANM010032919">
    <property type="protein sequence ID" value="KAF4702140.1"/>
    <property type="molecule type" value="Genomic_DNA"/>
</dbReference>
<organism evidence="1 2">
    <name type="scientific">Perkinsus olseni</name>
    <name type="common">Perkinsus atlanticus</name>
    <dbReference type="NCBI Taxonomy" id="32597"/>
    <lineage>
        <taxon>Eukaryota</taxon>
        <taxon>Sar</taxon>
        <taxon>Alveolata</taxon>
        <taxon>Perkinsozoa</taxon>
        <taxon>Perkinsea</taxon>
        <taxon>Perkinsida</taxon>
        <taxon>Perkinsidae</taxon>
        <taxon>Perkinsus</taxon>
    </lineage>
</organism>
<accession>A0A7J6Q3I6</accession>
<dbReference type="Proteomes" id="UP000574390">
    <property type="component" value="Unassembled WGS sequence"/>
</dbReference>
<comment type="caution">
    <text evidence="1">The sequence shown here is derived from an EMBL/GenBank/DDBJ whole genome shotgun (WGS) entry which is preliminary data.</text>
</comment>
<name>A0A7J6Q3I6_PEROL</name>
<protein>
    <submittedName>
        <fullName evidence="1">Uncharacterized protein</fullName>
    </submittedName>
</protein>
<dbReference type="AlphaFoldDB" id="A0A7J6Q3I6"/>
<reference evidence="1 2" key="1">
    <citation type="submission" date="2020-04" db="EMBL/GenBank/DDBJ databases">
        <title>Perkinsus olseni comparative genomics.</title>
        <authorList>
            <person name="Bogema D.R."/>
        </authorList>
    </citation>
    <scope>NUCLEOTIDE SEQUENCE [LARGE SCALE GENOMIC DNA]</scope>
    <source>
        <strain evidence="1">ATCC PRA-205</strain>
    </source>
</reference>
<evidence type="ECO:0000313" key="1">
    <source>
        <dbReference type="EMBL" id="KAF4702140.1"/>
    </source>
</evidence>
<sequence>MALRRSSARLKHFFTDGANDYVTGWENTPPLKFPANVMKPCDYSKTKPIPKHWKLRGSGIHGPENTDLMKLVLWNRLKQKRPQREVPNINYLKDSIRLELSVNWWLMSKLRPSLFPPFLQGGIAALAYQSYESSRVACSRYACSSTGCIFLWGPWLHWGQEYQKVHEQPPWAMKRIDGLRGEGYFTWFLE</sequence>
<gene>
    <name evidence="1" type="ORF">FOZ62_001369</name>
</gene>